<dbReference type="GO" id="GO:0006646">
    <property type="term" value="P:phosphatidylethanolamine biosynthetic process"/>
    <property type="evidence" value="ECO:0007669"/>
    <property type="project" value="UniProtKB-UniRule"/>
</dbReference>
<organism evidence="13 14">
    <name type="scientific">Clostridium saccharobutylicum</name>
    <dbReference type="NCBI Taxonomy" id="169679"/>
    <lineage>
        <taxon>Bacteria</taxon>
        <taxon>Bacillati</taxon>
        <taxon>Bacillota</taxon>
        <taxon>Clostridia</taxon>
        <taxon>Eubacteriales</taxon>
        <taxon>Clostridiaceae</taxon>
        <taxon>Clostridium</taxon>
    </lineage>
</organism>
<comment type="catalytic activity">
    <reaction evidence="12">
        <text>a 1,2-diacyl-sn-glycero-3-phospho-L-serine + H(+) = a 1,2-diacyl-sn-glycero-3-phosphoethanolamine + CO2</text>
        <dbReference type="Rhea" id="RHEA:20828"/>
        <dbReference type="ChEBI" id="CHEBI:15378"/>
        <dbReference type="ChEBI" id="CHEBI:16526"/>
        <dbReference type="ChEBI" id="CHEBI:57262"/>
        <dbReference type="ChEBI" id="CHEBI:64612"/>
        <dbReference type="EC" id="4.1.1.65"/>
    </reaction>
</comment>
<feature type="active site" description="Schiff-base intermediate with substrate; via pyruvic acid; for decarboxylase activity" evidence="12">
    <location>
        <position position="256"/>
    </location>
</feature>
<dbReference type="AlphaFoldDB" id="A0A1S8MP78"/>
<dbReference type="PANTHER" id="PTHR10067">
    <property type="entry name" value="PHOSPHATIDYLSERINE DECARBOXYLASE"/>
    <property type="match status" value="1"/>
</dbReference>
<feature type="active site" description="Charge relay system; for autoendoproteolytic cleavage activity" evidence="12">
    <location>
        <position position="113"/>
    </location>
</feature>
<evidence type="ECO:0000256" key="7">
    <source>
        <dbReference type="ARBA" id="ARBA00023145"/>
    </source>
</evidence>
<keyword evidence="10 12" id="KW-1208">Phospholipid metabolism</keyword>
<proteinExistence type="inferred from homology"/>
<evidence type="ECO:0000313" key="14">
    <source>
        <dbReference type="Proteomes" id="UP000191154"/>
    </source>
</evidence>
<feature type="site" description="Cleavage (non-hydrolytic); by autocatalysis" evidence="12">
    <location>
        <begin position="255"/>
        <end position="256"/>
    </location>
</feature>
<dbReference type="InterPro" id="IPR003817">
    <property type="entry name" value="PS_Dcarbxylase"/>
</dbReference>
<comment type="subcellular location">
    <subcellularLocation>
        <location evidence="12">Cell membrane</location>
        <topology evidence="12">Peripheral membrane protein</topology>
    </subcellularLocation>
</comment>
<keyword evidence="7 12" id="KW-0865">Zymogen</keyword>
<dbReference type="NCBIfam" id="TIGR00163">
    <property type="entry name" value="PS_decarb"/>
    <property type="match status" value="1"/>
</dbReference>
<comment type="similarity">
    <text evidence="12">Belongs to the phosphatidylserine decarboxylase family. PSD-B subfamily. Prokaryotic type II sub-subfamily.</text>
</comment>
<evidence type="ECO:0000256" key="12">
    <source>
        <dbReference type="HAMAP-Rule" id="MF_00663"/>
    </source>
</evidence>
<evidence type="ECO:0000256" key="1">
    <source>
        <dbReference type="ARBA" id="ARBA00005189"/>
    </source>
</evidence>
<evidence type="ECO:0000256" key="5">
    <source>
        <dbReference type="ARBA" id="ARBA00023098"/>
    </source>
</evidence>
<evidence type="ECO:0000256" key="4">
    <source>
        <dbReference type="ARBA" id="ARBA00022793"/>
    </source>
</evidence>
<evidence type="ECO:0000313" key="13">
    <source>
        <dbReference type="EMBL" id="OOM05927.1"/>
    </source>
</evidence>
<dbReference type="RefSeq" id="WP_077867452.1">
    <property type="nucleotide sequence ID" value="NZ_LZYZ01000011.1"/>
</dbReference>
<evidence type="ECO:0000256" key="2">
    <source>
        <dbReference type="ARBA" id="ARBA00022475"/>
    </source>
</evidence>
<feature type="chain" id="PRO_5023442434" description="Phosphatidylserine decarboxylase beta chain" evidence="12">
    <location>
        <begin position="1"/>
        <end position="255"/>
    </location>
</feature>
<feature type="active site" description="Charge relay system; for autoendoproteolytic cleavage activity" evidence="12">
    <location>
        <position position="169"/>
    </location>
</feature>
<name>A0A1S8MP78_CLOSA</name>
<evidence type="ECO:0000256" key="10">
    <source>
        <dbReference type="ARBA" id="ARBA00023264"/>
    </source>
</evidence>
<comment type="function">
    <text evidence="12">Catalyzes the formation of phosphatidylethanolamine (PtdEtn) from phosphatidylserine (PtdSer).</text>
</comment>
<dbReference type="Pfam" id="PF02666">
    <property type="entry name" value="PS_Dcarbxylase"/>
    <property type="match status" value="1"/>
</dbReference>
<dbReference type="PANTHER" id="PTHR10067:SF17">
    <property type="entry name" value="PHOSPHATIDYLSERINE DECARBOXYLASE PROENZYME 2"/>
    <property type="match status" value="1"/>
</dbReference>
<dbReference type="Proteomes" id="UP000191154">
    <property type="component" value="Unassembled WGS sequence"/>
</dbReference>
<dbReference type="STRING" id="169679.CSACC_25250"/>
<dbReference type="EMBL" id="LZYZ01000011">
    <property type="protein sequence ID" value="OOM05927.1"/>
    <property type="molecule type" value="Genomic_DNA"/>
</dbReference>
<keyword evidence="9 12" id="KW-0456">Lyase</keyword>
<keyword evidence="2 12" id="KW-1003">Cell membrane</keyword>
<feature type="active site" description="Charge relay system; for autoendoproteolytic cleavage activity" evidence="12">
    <location>
        <position position="256"/>
    </location>
</feature>
<keyword evidence="11 12" id="KW-0670">Pyruvate</keyword>
<reference evidence="13 14" key="1">
    <citation type="submission" date="2016-05" db="EMBL/GenBank/DDBJ databases">
        <title>Microbial solvent formation.</title>
        <authorList>
            <person name="Poehlein A."/>
            <person name="Montoya Solano J.D."/>
            <person name="Flitsch S."/>
            <person name="Krabben P."/>
            <person name="Duerre P."/>
            <person name="Daniel R."/>
        </authorList>
    </citation>
    <scope>NUCLEOTIDE SEQUENCE [LARGE SCALE GENOMIC DNA]</scope>
    <source>
        <strain evidence="13 14">L1-8</strain>
    </source>
</reference>
<accession>A0A1S8MP78</accession>
<keyword evidence="6 12" id="KW-0472">Membrane</keyword>
<evidence type="ECO:0000256" key="11">
    <source>
        <dbReference type="ARBA" id="ARBA00023317"/>
    </source>
</evidence>
<evidence type="ECO:0000256" key="9">
    <source>
        <dbReference type="ARBA" id="ARBA00023239"/>
    </source>
</evidence>
<comment type="PTM">
    <text evidence="12">Is synthesized initially as an inactive proenzyme. Formation of the active enzyme involves a self-maturation process in which the active site pyruvoyl group is generated from an internal serine residue via an autocatalytic post-translational modification. Two non-identical subunits are generated from the proenzyme in this reaction, and the pyruvate is formed at the N-terminus of the alpha chain, which is derived from the carboxyl end of the proenzyme. The autoendoproteolytic cleavage occurs by a canonical serine protease mechanism, in which the side chain hydroxyl group of the serine supplies its oxygen atom to form the C-terminus of the beta chain, while the remainder of the serine residue undergoes an oxidative deamination to produce ammonia and the pyruvoyl prosthetic group on the alpha chain. During this reaction, the Ser that is part of the protease active site of the proenzyme becomes the pyruvoyl prosthetic group, which constitutes an essential element of the active site of the mature decarboxylase.</text>
</comment>
<feature type="chain" id="PRO_5023442433" description="Phosphatidylserine decarboxylase alpha chain" evidence="12">
    <location>
        <begin position="256"/>
        <end position="297"/>
    </location>
</feature>
<evidence type="ECO:0000256" key="3">
    <source>
        <dbReference type="ARBA" id="ARBA00022516"/>
    </source>
</evidence>
<comment type="caution">
    <text evidence="13">The sequence shown here is derived from an EMBL/GenBank/DDBJ whole genome shotgun (WGS) entry which is preliminary data.</text>
</comment>
<comment type="subunit">
    <text evidence="12">Heterodimer of a large membrane-associated beta subunit and a small pyruvoyl-containing alpha subunit.</text>
</comment>
<dbReference type="GO" id="GO:0004609">
    <property type="term" value="F:phosphatidylserine decarboxylase activity"/>
    <property type="evidence" value="ECO:0007669"/>
    <property type="project" value="UniProtKB-UniRule"/>
</dbReference>
<gene>
    <name evidence="13" type="primary">psd_2</name>
    <name evidence="12" type="synonym">psd</name>
    <name evidence="13" type="ORF">CLOSAC_45060</name>
</gene>
<keyword evidence="8 12" id="KW-0594">Phospholipid biosynthesis</keyword>
<keyword evidence="5 12" id="KW-0443">Lipid metabolism</keyword>
<dbReference type="EC" id="4.1.1.65" evidence="12"/>
<protein>
    <recommendedName>
        <fullName evidence="12">Phosphatidylserine decarboxylase proenzyme</fullName>
        <ecNumber evidence="12">4.1.1.65</ecNumber>
    </recommendedName>
    <component>
        <recommendedName>
            <fullName evidence="12">Phosphatidylserine decarboxylase alpha chain</fullName>
        </recommendedName>
    </component>
    <component>
        <recommendedName>
            <fullName evidence="12">Phosphatidylserine decarboxylase beta chain</fullName>
        </recommendedName>
    </component>
</protein>
<dbReference type="InterPro" id="IPR033177">
    <property type="entry name" value="PSD-B"/>
</dbReference>
<sequence length="297" mass="34403">MIKYYNRKVNKYEVEKIAGDKYLNWIYSSPIGMSFLEIILKKKFFSKAYGLFCDSKVSCKKIDSFINDFNIDASEFEKKTDEFKSFNDFFTRKLKNKFRPINTSRQVVISPGDGKLMAYENIDLNKIVHIKGGIYKFHELINNKDTSKEFLGGTCLILRLCPTDYHRYHFIDSGVCGKSFKISGDYYSVNPIALSKVPEIFCRNERQWSIFDTDNFGRVLYIEVGATCVGSIIQTYIPNMYVTKGDEKGYFKFGGSTIIMMFQKHKIKIDSDIIYQTQNGFETSVFMGEKIGMQITK</sequence>
<dbReference type="InterPro" id="IPR033179">
    <property type="entry name" value="PSD_type2_pro"/>
</dbReference>
<comment type="pathway">
    <text evidence="12">Phospholipid metabolism; phosphatidylethanolamine biosynthesis; phosphatidylethanolamine from CDP-diacylglycerol: step 2/2.</text>
</comment>
<dbReference type="HAMAP" id="MF_00663">
    <property type="entry name" value="PS_decarb_PSD_B_type2"/>
    <property type="match status" value="1"/>
</dbReference>
<dbReference type="NCBIfam" id="NF001941">
    <property type="entry name" value="PRK00723.1"/>
    <property type="match status" value="1"/>
</dbReference>
<keyword evidence="4 12" id="KW-0210">Decarboxylase</keyword>
<dbReference type="UniPathway" id="UPA00558">
    <property type="reaction ID" value="UER00616"/>
</dbReference>
<comment type="pathway">
    <text evidence="1">Lipid metabolism.</text>
</comment>
<comment type="cofactor">
    <cofactor evidence="12">
        <name>pyruvate</name>
        <dbReference type="ChEBI" id="CHEBI:15361"/>
    </cofactor>
    <text evidence="12">Binds 1 pyruvoyl group covalently per subunit.</text>
</comment>
<feature type="modified residue" description="Pyruvic acid (Ser); by autocatalysis" evidence="12">
    <location>
        <position position="256"/>
    </location>
</feature>
<dbReference type="GO" id="GO:0005886">
    <property type="term" value="C:plasma membrane"/>
    <property type="evidence" value="ECO:0007669"/>
    <property type="project" value="UniProtKB-SubCell"/>
</dbReference>
<evidence type="ECO:0000256" key="8">
    <source>
        <dbReference type="ARBA" id="ARBA00023209"/>
    </source>
</evidence>
<keyword evidence="3 12" id="KW-0444">Lipid biosynthesis</keyword>
<evidence type="ECO:0000256" key="6">
    <source>
        <dbReference type="ARBA" id="ARBA00023136"/>
    </source>
</evidence>